<keyword evidence="3" id="KW-1185">Reference proteome</keyword>
<evidence type="ECO:0000256" key="1">
    <source>
        <dbReference type="SAM" id="Phobius"/>
    </source>
</evidence>
<dbReference type="Proteomes" id="UP000052015">
    <property type="component" value="Unassembled WGS sequence"/>
</dbReference>
<dbReference type="OrthoDB" id="1955278at2"/>
<keyword evidence="1" id="KW-0472">Membrane</keyword>
<accession>A0A0R3K2C8</accession>
<keyword evidence="1" id="KW-1133">Transmembrane helix</keyword>
<sequence>MVFLGIGLFIIIIIAYYYINKEYAKKLTLEFMFYVEKKAEELAINEGKQKFEWVVSQYDKLPVFIKLIISKDKFREIIQQLFDEAVSKMSSN</sequence>
<evidence type="ECO:0000313" key="3">
    <source>
        <dbReference type="Proteomes" id="UP000052015"/>
    </source>
</evidence>
<reference evidence="2 3" key="1">
    <citation type="submission" date="2015-09" db="EMBL/GenBank/DDBJ databases">
        <title>Draft genome sequence of a Caloramator mitchellensis, a moderate thermophile from the Great Artesian Basin of Australia.</title>
        <authorList>
            <person name="Patel B.K."/>
        </authorList>
    </citation>
    <scope>NUCLEOTIDE SEQUENCE [LARGE SCALE GENOMIC DNA]</scope>
    <source>
        <strain evidence="2 3">VF08</strain>
    </source>
</reference>
<protein>
    <submittedName>
        <fullName evidence="2">Uncharacterized protein</fullName>
    </submittedName>
</protein>
<proteinExistence type="predicted"/>
<organism evidence="2 3">
    <name type="scientific">Caloramator mitchellensis</name>
    <dbReference type="NCBI Taxonomy" id="908809"/>
    <lineage>
        <taxon>Bacteria</taxon>
        <taxon>Bacillati</taxon>
        <taxon>Bacillota</taxon>
        <taxon>Clostridia</taxon>
        <taxon>Eubacteriales</taxon>
        <taxon>Clostridiaceae</taxon>
        <taxon>Caloramator</taxon>
    </lineage>
</organism>
<dbReference type="AlphaFoldDB" id="A0A0R3K2C8"/>
<dbReference type="EMBL" id="LKHP01000002">
    <property type="protein sequence ID" value="KRQ87694.1"/>
    <property type="molecule type" value="Genomic_DNA"/>
</dbReference>
<comment type="caution">
    <text evidence="2">The sequence shown here is derived from an EMBL/GenBank/DDBJ whole genome shotgun (WGS) entry which is preliminary data.</text>
</comment>
<feature type="transmembrane region" description="Helical" evidence="1">
    <location>
        <begin position="6"/>
        <end position="24"/>
    </location>
</feature>
<keyword evidence="1" id="KW-0812">Transmembrane</keyword>
<name>A0A0R3K2C8_CALMK</name>
<dbReference type="RefSeq" id="WP_057976774.1">
    <property type="nucleotide sequence ID" value="NZ_LKHP01000002.1"/>
</dbReference>
<gene>
    <name evidence="2" type="ORF">ABG79_00495</name>
</gene>
<evidence type="ECO:0000313" key="2">
    <source>
        <dbReference type="EMBL" id="KRQ87694.1"/>
    </source>
</evidence>